<dbReference type="RefSeq" id="WP_002584218.1">
    <property type="nucleotide sequence ID" value="NZ_KB850978.1"/>
</dbReference>
<dbReference type="InterPro" id="IPR037165">
    <property type="entry name" value="AldOxase/xan_DH_Mopterin-bd_sf"/>
</dbReference>
<sequence>MPLTKVGEKHFSVINHCVPRIDGVDKVTGRARYAADIYMEGMLYAGVLRSPYSSARVVSVDAAKAKGIPGVEAVVTCFDMPRTKSWAGYMYLTDMIRYPGDCVAMVAARSKELADEALEAIHVEYEELPGVYTIEEALSEGAFAVHEKYPDNIFRESMFHIRKGDPDAAFEKADIVLEREYRTQYIEHSYIEPEACVCYLNPNDGAMTVHSASQNPFFTRRYVADVLGVPMNQVRMVQETLGGTFGGKEEGAGLVAGRCAYLCSLTKKPVKFVFSREDSFLESAKRHPFRLRYKAGLTKDGRIVAWQGEQVDNCGAYNNQTQFMNWRANVHSAGPYEIDNIKTDTYGVFTNNVHSGAMRGYSSPQLIWAQEQFIEELAMACGMDELEFRRKNLLHDGALTATGVPVEHCVIQEIMDATAEQTGYKEKHAAYLKQPEGSRKRRGIGLAVCHRGSGLGAESPDASGCMMICNEDGSVMINSGLAENGQGLKTAYAQIAAEALGVSYEAVRFFGTDTHSIPDCGMTVASRGTVMGAQSVRKTGEKLKGVMIQNALELHSLPLEEIEKAYGLKKGTLDYGKLTADQVELLDSQFYLKKYPDVKVPFSGVCNACLWTGRQMAAFEWFKPQDLIQDHETGQGKAFPTFAYGCIVAEVEVDMKTGYVDVLEVTASHDVGTAINPALVKGQIYGGIVMGQGFAVTEDVVTGKRGQKTKNFDSYILPTSMDAPKMNINIYENQDPAGTYGAKSIGEPATEGVGAAIANAIFNATGRRVYENPADLETVLLGHKLQ</sequence>
<dbReference type="Pfam" id="PF01315">
    <property type="entry name" value="Ald_Xan_dh_C"/>
    <property type="match status" value="1"/>
</dbReference>
<dbReference type="PANTHER" id="PTHR11908">
    <property type="entry name" value="XANTHINE DEHYDROGENASE"/>
    <property type="match status" value="1"/>
</dbReference>
<dbReference type="Gene3D" id="3.30.365.10">
    <property type="entry name" value="Aldehyde oxidase/xanthine dehydrogenase, molybdopterin binding domain"/>
    <property type="match status" value="4"/>
</dbReference>
<protein>
    <submittedName>
        <fullName evidence="3">Carbon monoxide dehydrogenase</fullName>
    </submittedName>
</protein>
<organism evidence="3 4">
    <name type="scientific">[Clostridium] clostridioforme 90A8</name>
    <dbReference type="NCBI Taxonomy" id="999408"/>
    <lineage>
        <taxon>Bacteria</taxon>
        <taxon>Bacillati</taxon>
        <taxon>Bacillota</taxon>
        <taxon>Clostridia</taxon>
        <taxon>Lachnospirales</taxon>
        <taxon>Lachnospiraceae</taxon>
        <taxon>Enterocloster</taxon>
    </lineage>
</organism>
<name>A0A0E2H8L3_9FIRM</name>
<dbReference type="FunFam" id="3.30.365.10:FF:000001">
    <property type="entry name" value="Xanthine dehydrogenase oxidase"/>
    <property type="match status" value="1"/>
</dbReference>
<dbReference type="AlphaFoldDB" id="A0A0E2H8L3"/>
<proteinExistence type="predicted"/>
<dbReference type="SUPFAM" id="SSF54665">
    <property type="entry name" value="CO dehydrogenase molybdoprotein N-domain-like"/>
    <property type="match status" value="1"/>
</dbReference>
<dbReference type="GO" id="GO:0016491">
    <property type="term" value="F:oxidoreductase activity"/>
    <property type="evidence" value="ECO:0007669"/>
    <property type="project" value="InterPro"/>
</dbReference>
<dbReference type="Proteomes" id="UP000013085">
    <property type="component" value="Unassembled WGS sequence"/>
</dbReference>
<dbReference type="InterPro" id="IPR008274">
    <property type="entry name" value="AldOxase/xan_DH_MoCoBD1"/>
</dbReference>
<evidence type="ECO:0000256" key="1">
    <source>
        <dbReference type="ARBA" id="ARBA00053029"/>
    </source>
</evidence>
<accession>A0A0E2H8L3</accession>
<dbReference type="InterPro" id="IPR036856">
    <property type="entry name" value="Ald_Oxase/Xan_DH_a/b_sf"/>
</dbReference>
<feature type="domain" description="Aldehyde oxidase/xanthine dehydrogenase a/b hammerhead" evidence="2">
    <location>
        <begin position="28"/>
        <end position="129"/>
    </location>
</feature>
<evidence type="ECO:0000313" key="3">
    <source>
        <dbReference type="EMBL" id="ENZ12986.1"/>
    </source>
</evidence>
<dbReference type="HOGENOM" id="CLU_001681_2_3_9"/>
<dbReference type="Gene3D" id="3.90.1170.50">
    <property type="entry name" value="Aldehyde oxidase/xanthine dehydrogenase, a/b hammerhead"/>
    <property type="match status" value="1"/>
</dbReference>
<dbReference type="EMBL" id="AGYR01000036">
    <property type="protein sequence ID" value="ENZ12986.1"/>
    <property type="molecule type" value="Genomic_DNA"/>
</dbReference>
<dbReference type="SUPFAM" id="SSF56003">
    <property type="entry name" value="Molybdenum cofactor-binding domain"/>
    <property type="match status" value="1"/>
</dbReference>
<dbReference type="GeneID" id="57964374"/>
<evidence type="ECO:0000313" key="4">
    <source>
        <dbReference type="Proteomes" id="UP000013085"/>
    </source>
</evidence>
<dbReference type="InterPro" id="IPR046867">
    <property type="entry name" value="AldOxase/xan_DH_MoCoBD2"/>
</dbReference>
<dbReference type="InterPro" id="IPR000674">
    <property type="entry name" value="Ald_Oxase/Xan_DH_a/b"/>
</dbReference>
<dbReference type="Pfam" id="PF02738">
    <property type="entry name" value="MoCoBD_1"/>
    <property type="match status" value="1"/>
</dbReference>
<comment type="caution">
    <text evidence="3">The sequence shown here is derived from an EMBL/GenBank/DDBJ whole genome shotgun (WGS) entry which is preliminary data.</text>
</comment>
<dbReference type="PANTHER" id="PTHR11908:SF157">
    <property type="entry name" value="XANTHINE DEHYDROGENASE SUBUNIT D-RELATED"/>
    <property type="match status" value="1"/>
</dbReference>
<dbReference type="Pfam" id="PF20256">
    <property type="entry name" value="MoCoBD_2"/>
    <property type="match status" value="1"/>
</dbReference>
<gene>
    <name evidence="3" type="ORF">HMPREF1090_03267</name>
</gene>
<dbReference type="InterPro" id="IPR016208">
    <property type="entry name" value="Ald_Oxase/xanthine_DH-like"/>
</dbReference>
<dbReference type="SMART" id="SM01008">
    <property type="entry name" value="Ald_Xan_dh_C"/>
    <property type="match status" value="1"/>
</dbReference>
<evidence type="ECO:0000259" key="2">
    <source>
        <dbReference type="SMART" id="SM01008"/>
    </source>
</evidence>
<dbReference type="GO" id="GO:0005506">
    <property type="term" value="F:iron ion binding"/>
    <property type="evidence" value="ECO:0007669"/>
    <property type="project" value="InterPro"/>
</dbReference>
<reference evidence="3 4" key="1">
    <citation type="submission" date="2013-01" db="EMBL/GenBank/DDBJ databases">
        <title>The Genome Sequence of Clostridium clostridioforme 90A8.</title>
        <authorList>
            <consortium name="The Broad Institute Genome Sequencing Platform"/>
            <person name="Earl A."/>
            <person name="Ward D."/>
            <person name="Feldgarden M."/>
            <person name="Gevers D."/>
            <person name="Courvalin P."/>
            <person name="Lambert T."/>
            <person name="Walker B."/>
            <person name="Young S.K."/>
            <person name="Zeng Q."/>
            <person name="Gargeya S."/>
            <person name="Fitzgerald M."/>
            <person name="Haas B."/>
            <person name="Abouelleil A."/>
            <person name="Alvarado L."/>
            <person name="Arachchi H.M."/>
            <person name="Berlin A.M."/>
            <person name="Chapman S.B."/>
            <person name="Dewar J."/>
            <person name="Goldberg J."/>
            <person name="Griggs A."/>
            <person name="Gujja S."/>
            <person name="Hansen M."/>
            <person name="Howarth C."/>
            <person name="Imamovic A."/>
            <person name="Larimer J."/>
            <person name="McCowan C."/>
            <person name="Murphy C."/>
            <person name="Neiman D."/>
            <person name="Pearson M."/>
            <person name="Priest M."/>
            <person name="Roberts A."/>
            <person name="Saif S."/>
            <person name="Shea T."/>
            <person name="Sisk P."/>
            <person name="Sykes S."/>
            <person name="Wortman J."/>
            <person name="Nusbaum C."/>
            <person name="Birren B."/>
        </authorList>
    </citation>
    <scope>NUCLEOTIDE SEQUENCE [LARGE SCALE GENOMIC DNA]</scope>
    <source>
        <strain evidence="3 4">90A8</strain>
    </source>
</reference>
<comment type="cofactor">
    <cofactor evidence="1">
        <name>Mo-molybdopterin cytosine dinucleotide</name>
        <dbReference type="ChEBI" id="CHEBI:71308"/>
    </cofactor>
</comment>
<dbReference type="PATRIC" id="fig|999408.3.peg.3535"/>